<dbReference type="EMBL" id="JAJAQC010000009">
    <property type="protein sequence ID" value="MDA0564248.1"/>
    <property type="molecule type" value="Genomic_DNA"/>
</dbReference>
<dbReference type="InterPro" id="IPR050109">
    <property type="entry name" value="HTH-type_TetR-like_transc_reg"/>
</dbReference>
<dbReference type="SUPFAM" id="SSF48498">
    <property type="entry name" value="Tetracyclin repressor-like, C-terminal domain"/>
    <property type="match status" value="1"/>
</dbReference>
<evidence type="ECO:0000313" key="7">
    <source>
        <dbReference type="Proteomes" id="UP001140076"/>
    </source>
</evidence>
<dbReference type="PROSITE" id="PS50977">
    <property type="entry name" value="HTH_TETR_2"/>
    <property type="match status" value="1"/>
</dbReference>
<dbReference type="Pfam" id="PF02909">
    <property type="entry name" value="TetR_C_1"/>
    <property type="match status" value="1"/>
</dbReference>
<keyword evidence="3" id="KW-0804">Transcription</keyword>
<accession>A0A9X3NJ82</accession>
<organism evidence="6 7">
    <name type="scientific">Streptomonospora mangrovi</name>
    <dbReference type="NCBI Taxonomy" id="2883123"/>
    <lineage>
        <taxon>Bacteria</taxon>
        <taxon>Bacillati</taxon>
        <taxon>Actinomycetota</taxon>
        <taxon>Actinomycetes</taxon>
        <taxon>Streptosporangiales</taxon>
        <taxon>Nocardiopsidaceae</taxon>
        <taxon>Streptomonospora</taxon>
    </lineage>
</organism>
<reference evidence="6" key="1">
    <citation type="submission" date="2021-10" db="EMBL/GenBank/DDBJ databases">
        <title>Streptomonospora sp. nov., isolated from mangrove soil.</title>
        <authorList>
            <person name="Chen X."/>
            <person name="Ge X."/>
            <person name="Liu W."/>
        </authorList>
    </citation>
    <scope>NUCLEOTIDE SEQUENCE</scope>
    <source>
        <strain evidence="6">S1-112</strain>
    </source>
</reference>
<dbReference type="PANTHER" id="PTHR30055:SF151">
    <property type="entry name" value="TRANSCRIPTIONAL REGULATORY PROTEIN"/>
    <property type="match status" value="1"/>
</dbReference>
<dbReference type="PANTHER" id="PTHR30055">
    <property type="entry name" value="HTH-TYPE TRANSCRIPTIONAL REGULATOR RUTR"/>
    <property type="match status" value="1"/>
</dbReference>
<sequence>MSTRANDPEEGVDLLWRGRRGQGLDVDRIVAAAIEVADAEGLAGLSMRKVAERLGFTTMSLYRHVPGRDHLVDLMRDTVLAELPEPPERGTWRERLEAYAHRDWELRRRHLWLAEVRGTRRLPGPAGVAHYERLLAILSETGLPPAEVIAAADLLGGFVDAEALTLVEAARAEDASGQSHEEWWSARHSLYDRLDAYPTITALWEAGGWDRPADSFAFGLARLLDGIELLTAKRDEMRDDSCRVCGRPLDQPASGRRRAYCSPACRQRAYRRGRSA</sequence>
<dbReference type="SUPFAM" id="SSF46689">
    <property type="entry name" value="Homeodomain-like"/>
    <property type="match status" value="1"/>
</dbReference>
<dbReference type="InterPro" id="IPR009057">
    <property type="entry name" value="Homeodomain-like_sf"/>
</dbReference>
<dbReference type="RefSeq" id="WP_270071536.1">
    <property type="nucleotide sequence ID" value="NZ_JAJAQC010000009.1"/>
</dbReference>
<evidence type="ECO:0000313" key="6">
    <source>
        <dbReference type="EMBL" id="MDA0564248.1"/>
    </source>
</evidence>
<dbReference type="Gene3D" id="1.10.10.60">
    <property type="entry name" value="Homeodomain-like"/>
    <property type="match status" value="1"/>
</dbReference>
<dbReference type="Proteomes" id="UP001140076">
    <property type="component" value="Unassembled WGS sequence"/>
</dbReference>
<gene>
    <name evidence="6" type="ORF">LG943_07905</name>
</gene>
<feature type="DNA-binding region" description="H-T-H motif" evidence="4">
    <location>
        <begin position="46"/>
        <end position="65"/>
    </location>
</feature>
<evidence type="ECO:0000256" key="1">
    <source>
        <dbReference type="ARBA" id="ARBA00023015"/>
    </source>
</evidence>
<feature type="domain" description="HTH tetR-type" evidence="5">
    <location>
        <begin position="23"/>
        <end position="83"/>
    </location>
</feature>
<dbReference type="GO" id="GO:0045892">
    <property type="term" value="P:negative regulation of DNA-templated transcription"/>
    <property type="evidence" value="ECO:0007669"/>
    <property type="project" value="InterPro"/>
</dbReference>
<dbReference type="AlphaFoldDB" id="A0A9X3NJ82"/>
<keyword evidence="7" id="KW-1185">Reference proteome</keyword>
<keyword evidence="1" id="KW-0805">Transcription regulation</keyword>
<dbReference type="GO" id="GO:0003700">
    <property type="term" value="F:DNA-binding transcription factor activity"/>
    <property type="evidence" value="ECO:0007669"/>
    <property type="project" value="TreeGrafter"/>
</dbReference>
<proteinExistence type="predicted"/>
<name>A0A9X3NJ82_9ACTN</name>
<evidence type="ECO:0000256" key="3">
    <source>
        <dbReference type="ARBA" id="ARBA00023163"/>
    </source>
</evidence>
<dbReference type="Pfam" id="PF00440">
    <property type="entry name" value="TetR_N"/>
    <property type="match status" value="1"/>
</dbReference>
<evidence type="ECO:0000256" key="2">
    <source>
        <dbReference type="ARBA" id="ARBA00023125"/>
    </source>
</evidence>
<evidence type="ECO:0000259" key="5">
    <source>
        <dbReference type="PROSITE" id="PS50977"/>
    </source>
</evidence>
<comment type="caution">
    <text evidence="6">The sequence shown here is derived from an EMBL/GenBank/DDBJ whole genome shotgun (WGS) entry which is preliminary data.</text>
</comment>
<dbReference type="Gene3D" id="1.10.357.10">
    <property type="entry name" value="Tetracycline Repressor, domain 2"/>
    <property type="match status" value="1"/>
</dbReference>
<evidence type="ECO:0000256" key="4">
    <source>
        <dbReference type="PROSITE-ProRule" id="PRU00335"/>
    </source>
</evidence>
<protein>
    <submittedName>
        <fullName evidence="6">TetR/AcrR family transcriptional regulator</fullName>
    </submittedName>
</protein>
<keyword evidence="2 4" id="KW-0238">DNA-binding</keyword>
<dbReference type="InterPro" id="IPR036271">
    <property type="entry name" value="Tet_transcr_reg_TetR-rel_C_sf"/>
</dbReference>
<dbReference type="InterPro" id="IPR004111">
    <property type="entry name" value="Repressor_TetR_C"/>
</dbReference>
<dbReference type="InterPro" id="IPR001647">
    <property type="entry name" value="HTH_TetR"/>
</dbReference>
<dbReference type="GO" id="GO:0000976">
    <property type="term" value="F:transcription cis-regulatory region binding"/>
    <property type="evidence" value="ECO:0007669"/>
    <property type="project" value="TreeGrafter"/>
</dbReference>